<keyword evidence="4" id="KW-0653">Protein transport</keyword>
<comment type="similarity">
    <text evidence="2">Belongs to the TOM1 family.</text>
</comment>
<evidence type="ECO:0000313" key="10">
    <source>
        <dbReference type="Proteomes" id="UP001202328"/>
    </source>
</evidence>
<evidence type="ECO:0000256" key="1">
    <source>
        <dbReference type="ARBA" id="ARBA00004170"/>
    </source>
</evidence>
<dbReference type="SUPFAM" id="SSF89009">
    <property type="entry name" value="GAT-like domain"/>
    <property type="match status" value="1"/>
</dbReference>
<evidence type="ECO:0000259" key="7">
    <source>
        <dbReference type="PROSITE" id="PS50179"/>
    </source>
</evidence>
<evidence type="ECO:0000256" key="6">
    <source>
        <dbReference type="SAM" id="MobiDB-lite"/>
    </source>
</evidence>
<feature type="region of interest" description="Disordered" evidence="6">
    <location>
        <begin position="289"/>
        <end position="327"/>
    </location>
</feature>
<dbReference type="AlphaFoldDB" id="A0AAD4X6R3"/>
<dbReference type="GO" id="GO:0043328">
    <property type="term" value="P:protein transport to vacuole involved in ubiquitin-dependent protein catabolic process via the multivesicular body sorting pathway"/>
    <property type="evidence" value="ECO:0007669"/>
    <property type="project" value="InterPro"/>
</dbReference>
<evidence type="ECO:0000256" key="3">
    <source>
        <dbReference type="ARBA" id="ARBA00022448"/>
    </source>
</evidence>
<dbReference type="GO" id="GO:0043130">
    <property type="term" value="F:ubiquitin binding"/>
    <property type="evidence" value="ECO:0007669"/>
    <property type="project" value="InterPro"/>
</dbReference>
<dbReference type="EMBL" id="JAJJMB010014886">
    <property type="protein sequence ID" value="KAI3857177.1"/>
    <property type="molecule type" value="Genomic_DNA"/>
</dbReference>
<feature type="region of interest" description="Disordered" evidence="6">
    <location>
        <begin position="149"/>
        <end position="176"/>
    </location>
</feature>
<dbReference type="Gene3D" id="1.20.58.160">
    <property type="match status" value="1"/>
</dbReference>
<feature type="region of interest" description="Disordered" evidence="6">
    <location>
        <begin position="399"/>
        <end position="439"/>
    </location>
</feature>
<dbReference type="CDD" id="cd03561">
    <property type="entry name" value="VHS"/>
    <property type="match status" value="1"/>
</dbReference>
<dbReference type="PROSITE" id="PS50179">
    <property type="entry name" value="VHS"/>
    <property type="match status" value="1"/>
</dbReference>
<evidence type="ECO:0000259" key="8">
    <source>
        <dbReference type="PROSITE" id="PS50909"/>
    </source>
</evidence>
<dbReference type="InterPro" id="IPR004152">
    <property type="entry name" value="GAT_dom"/>
</dbReference>
<dbReference type="Proteomes" id="UP001202328">
    <property type="component" value="Unassembled WGS sequence"/>
</dbReference>
<dbReference type="Pfam" id="PF03127">
    <property type="entry name" value="GAT"/>
    <property type="match status" value="1"/>
</dbReference>
<dbReference type="CDD" id="cd14231">
    <property type="entry name" value="GAT_GGA-like_plant"/>
    <property type="match status" value="1"/>
</dbReference>
<feature type="domain" description="GAT" evidence="8">
    <location>
        <begin position="174"/>
        <end position="262"/>
    </location>
</feature>
<organism evidence="9 10">
    <name type="scientific">Papaver atlanticum</name>
    <dbReference type="NCBI Taxonomy" id="357466"/>
    <lineage>
        <taxon>Eukaryota</taxon>
        <taxon>Viridiplantae</taxon>
        <taxon>Streptophyta</taxon>
        <taxon>Embryophyta</taxon>
        <taxon>Tracheophyta</taxon>
        <taxon>Spermatophyta</taxon>
        <taxon>Magnoliopsida</taxon>
        <taxon>Ranunculales</taxon>
        <taxon>Papaveraceae</taxon>
        <taxon>Papaveroideae</taxon>
        <taxon>Papaver</taxon>
    </lineage>
</organism>
<dbReference type="GO" id="GO:0035091">
    <property type="term" value="F:phosphatidylinositol binding"/>
    <property type="evidence" value="ECO:0007669"/>
    <property type="project" value="InterPro"/>
</dbReference>
<keyword evidence="3" id="KW-0813">Transport</keyword>
<dbReference type="PANTHER" id="PTHR45898:SF9">
    <property type="entry name" value="TOM1-LIKE PROTEIN 8"/>
    <property type="match status" value="1"/>
</dbReference>
<dbReference type="Pfam" id="PF00790">
    <property type="entry name" value="VHS"/>
    <property type="match status" value="1"/>
</dbReference>
<dbReference type="InterPro" id="IPR008942">
    <property type="entry name" value="ENTH_VHS"/>
</dbReference>
<dbReference type="PANTHER" id="PTHR45898">
    <property type="entry name" value="TOM1-LIKE PROTEIN"/>
    <property type="match status" value="1"/>
</dbReference>
<dbReference type="GO" id="GO:0016020">
    <property type="term" value="C:membrane"/>
    <property type="evidence" value="ECO:0007669"/>
    <property type="project" value="UniProtKB-SubCell"/>
</dbReference>
<evidence type="ECO:0000256" key="2">
    <source>
        <dbReference type="ARBA" id="ARBA00007708"/>
    </source>
</evidence>
<accession>A0AAD4X6R3</accession>
<feature type="compositionally biased region" description="Polar residues" evidence="6">
    <location>
        <begin position="289"/>
        <end position="300"/>
    </location>
</feature>
<dbReference type="Gene3D" id="1.25.40.90">
    <property type="match status" value="1"/>
</dbReference>
<dbReference type="InterPro" id="IPR002014">
    <property type="entry name" value="VHS_dom"/>
</dbReference>
<keyword evidence="10" id="KW-1185">Reference proteome</keyword>
<comment type="caution">
    <text evidence="9">The sequence shown here is derived from an EMBL/GenBank/DDBJ whole genome shotgun (WGS) entry which is preliminary data.</text>
</comment>
<evidence type="ECO:0000256" key="5">
    <source>
        <dbReference type="ARBA" id="ARBA00023136"/>
    </source>
</evidence>
<dbReference type="GO" id="GO:0005737">
    <property type="term" value="C:cytoplasm"/>
    <property type="evidence" value="ECO:0007669"/>
    <property type="project" value="UniProtKB-ARBA"/>
</dbReference>
<evidence type="ECO:0000313" key="9">
    <source>
        <dbReference type="EMBL" id="KAI3857177.1"/>
    </source>
</evidence>
<evidence type="ECO:0000256" key="4">
    <source>
        <dbReference type="ARBA" id="ARBA00022927"/>
    </source>
</evidence>
<keyword evidence="5" id="KW-0472">Membrane</keyword>
<dbReference type="SUPFAM" id="SSF48464">
    <property type="entry name" value="ENTH/VHS domain"/>
    <property type="match status" value="1"/>
</dbReference>
<protein>
    <submittedName>
        <fullName evidence="9">Uncharacterized protein</fullName>
    </submittedName>
</protein>
<feature type="domain" description="VHS" evidence="7">
    <location>
        <begin position="9"/>
        <end position="139"/>
    </location>
</feature>
<name>A0AAD4X6R3_9MAGN</name>
<sequence>MVHHLVERATSDKLIGPDWAMNVEICDLMNRDATQIKAIVRGIKKRLKSKNPKIKVLALTLLDTVLKNCGNFVHMHIVDKEIHLVLVKLGTKKYNEAVSDKLDSVLETWKEVIGSARRRHPQHYDAQCDIGRADGTVFSKGSDMPLPMYTTNPRMHPSTSDTQNHGTDSSSDSEFPTLSLTDIQNVSALIDILSDMLSALDPADKEGLKQDVLVDLVAQSRSYKQRLVHLINTSSDEELIRRGLSLNDDLHQILAKYQSMVSGTALQAEKPDPDAPLMDIKDLIVTSEDVGSSASTTAANQPPPGPIMDLLSFEDPGSSNAGEEPTKENSLAIVPVNDNEQQQPNGVAVSEPNNALVLAGLFPQTAPDPYYSHPNYPAGEMSPHSSMLQSQNQQQMFYINGNGNSPRNYNEQPQPHYGGSYESSGSLPQPPWETETTDNSELVGNHQQPQQLQVTQLVVTHTQQMPGGTHSYHMGNGNMVGMHIQPISDGQMTNINYQPMQNNQLVGIPYSPQGGQMMVMLPHQVHGSQMSPQMLQQNNQQFQGGYGYDHSQGVQFINQGMHGLSMRDDNSTRDCASYVPPMRKPNSGDNKLFGDLVDMAKVKQKPPVHDTGASA</sequence>
<dbReference type="SMART" id="SM00288">
    <property type="entry name" value="VHS"/>
    <property type="match status" value="1"/>
</dbReference>
<comment type="subcellular location">
    <subcellularLocation>
        <location evidence="1">Membrane</location>
        <topology evidence="1">Peripheral membrane protein</topology>
    </subcellularLocation>
</comment>
<dbReference type="InterPro" id="IPR038425">
    <property type="entry name" value="GAT_sf"/>
</dbReference>
<proteinExistence type="inferred from homology"/>
<reference evidence="9" key="1">
    <citation type="submission" date="2022-04" db="EMBL/GenBank/DDBJ databases">
        <title>A functionally conserved STORR gene fusion in Papaver species that diverged 16.8 million years ago.</title>
        <authorList>
            <person name="Catania T."/>
        </authorList>
    </citation>
    <scope>NUCLEOTIDE SEQUENCE</scope>
    <source>
        <strain evidence="9">S-188037</strain>
    </source>
</reference>
<feature type="compositionally biased region" description="Polar residues" evidence="6">
    <location>
        <begin position="401"/>
        <end position="413"/>
    </location>
</feature>
<gene>
    <name evidence="9" type="ORF">MKW98_010591</name>
</gene>
<dbReference type="PROSITE" id="PS50909">
    <property type="entry name" value="GAT"/>
    <property type="match status" value="1"/>
</dbReference>
<dbReference type="InterPro" id="IPR044836">
    <property type="entry name" value="TOL_plant"/>
</dbReference>